<comment type="function">
    <text evidence="5">Required for morphogenesis and for the elongation of the flagellar filament by facilitating polymerization of the flagellin monomers at the tip of growing filament. Forms a capping structure, which prevents flagellin subunits (transported through the central channel of the flagellum) from leaking out without polymerization at the distal end.</text>
</comment>
<evidence type="ECO:0000256" key="5">
    <source>
        <dbReference type="RuleBase" id="RU362066"/>
    </source>
</evidence>
<evidence type="ECO:0000259" key="7">
    <source>
        <dbReference type="Pfam" id="PF07195"/>
    </source>
</evidence>
<keyword evidence="8" id="KW-0282">Flagellum</keyword>
<evidence type="ECO:0000313" key="9">
    <source>
        <dbReference type="Proteomes" id="UP000502699"/>
    </source>
</evidence>
<dbReference type="Pfam" id="PF07196">
    <property type="entry name" value="Flagellin_IN"/>
    <property type="match status" value="1"/>
</dbReference>
<evidence type="ECO:0000256" key="1">
    <source>
        <dbReference type="ARBA" id="ARBA00009764"/>
    </source>
</evidence>
<comment type="subcellular location">
    <subcellularLocation>
        <location evidence="5">Secreted</location>
    </subcellularLocation>
    <subcellularLocation>
        <location evidence="5">Bacterial flagellum</location>
    </subcellularLocation>
</comment>
<protein>
    <recommendedName>
        <fullName evidence="5">Flagellar hook-associated protein 2</fullName>
        <shortName evidence="5">HAP2</shortName>
    </recommendedName>
    <alternativeName>
        <fullName evidence="5">Flagellar cap protein</fullName>
    </alternativeName>
</protein>
<dbReference type="InterPro" id="IPR010809">
    <property type="entry name" value="FliD_C"/>
</dbReference>
<evidence type="ECO:0000256" key="2">
    <source>
        <dbReference type="ARBA" id="ARBA00011255"/>
    </source>
</evidence>
<dbReference type="RefSeq" id="WP_166270942.1">
    <property type="nucleotide sequence ID" value="NZ_CP048029.1"/>
</dbReference>
<sequence length="811" mass="85819">MAENIIRTLGAGSGIDIKNLVSQLTAAERAPKEERLTQREERLQAQISGYGQLRSALATLKGALTALTSRDLFNARSVNVPSSDIITANKIEPGAQVGSYAIEVLETASAHTLAMPAQAARDVALDKSGTLTIQFGTWSYDPGTGDPTSFAVNGERAALSINIEASDSLDTIAKKINDQNAGVQASIVKVADQYQLMLTADSGAANALRITASPGATGLSAFEYNETTRSALETQKGRNAELRVNGLTVTRTTNEINDVIQGFSFTINKKGTPGQPLNFSITADKGAAEQAIRDFVKTYNSFQKTAQEIVGYSRDKDNRLVRGGLVNDGTARSMIERLRQQLGGAVPGIQDGFTALTNVGIRTERDGSLSINETELKEAINNKFALVERLFAGQTTSTNTAITVNQGSFSTRTVAGTYSAQITRDPTQGQARGAAITHDFGAGPLDTSGGGYAFKIQVDGITSNTIRLTGSFNSIEAVRAELQSRINGDTNLRAAGVGLDVQYDSSANAFRFVSRDYGSASRVQFVETGEEVSGSWTDNMGVLGISPTRAFVDGQAISHAQFDPATDSFVSLLDTTNVAHHFKIRVDGIESNTITLNGTFNTAEELRAALQGAIDADAKLSGAGVGVTVGYDSAANRFTFTSNSSGANSAVSFSERSEAMAALGIETALSGTRGVDVSGTINGVEGFGAGNILLPSLDSPAYGLNLRVNPGAKAQGSFEFSFARGLAGELANMIDGFTGSSGTIGAREKGLQQQLDEIKDERALLDRRMEKYAARLQAQFIAMENIVSSLRDTGKQLEGINDRLPFTAQTR</sequence>
<dbReference type="InterPro" id="IPR010810">
    <property type="entry name" value="Flagellin_hook_IN_motif"/>
</dbReference>
<dbReference type="GO" id="GO:0005576">
    <property type="term" value="C:extracellular region"/>
    <property type="evidence" value="ECO:0007669"/>
    <property type="project" value="UniProtKB-SubCell"/>
</dbReference>
<keyword evidence="8" id="KW-0966">Cell projection</keyword>
<dbReference type="EMBL" id="CP048029">
    <property type="protein sequence ID" value="QIK38180.1"/>
    <property type="molecule type" value="Genomic_DNA"/>
</dbReference>
<dbReference type="KEGG" id="cjap:GWK36_09545"/>
<evidence type="ECO:0000256" key="4">
    <source>
        <dbReference type="ARBA" id="ARBA00023143"/>
    </source>
</evidence>
<keyword evidence="4 5" id="KW-0975">Bacterial flagellum</keyword>
<reference evidence="9" key="1">
    <citation type="submission" date="2020-01" db="EMBL/GenBank/DDBJ databases">
        <title>Caldichromatium gen. nov., sp. nov., a thermophilic purple sulfur bacterium member of the family Chromatiaceae isolated from Nakabusa hot spring, Japan.</title>
        <authorList>
            <person name="Saini M.K."/>
            <person name="Hanada S."/>
            <person name="Tank M."/>
        </authorList>
    </citation>
    <scope>NUCLEOTIDE SEQUENCE [LARGE SCALE GENOMIC DNA]</scope>
    <source>
        <strain evidence="9">No.7</strain>
    </source>
</reference>
<organism evidence="8 9">
    <name type="scientific">Caldichromatium japonicum</name>
    <dbReference type="NCBI Taxonomy" id="2699430"/>
    <lineage>
        <taxon>Bacteria</taxon>
        <taxon>Pseudomonadati</taxon>
        <taxon>Pseudomonadota</taxon>
        <taxon>Gammaproteobacteria</taxon>
        <taxon>Chromatiales</taxon>
        <taxon>Chromatiaceae</taxon>
        <taxon>Caldichromatium</taxon>
    </lineage>
</organism>
<comment type="similarity">
    <text evidence="1 5">Belongs to the FliD family.</text>
</comment>
<dbReference type="Pfam" id="PF02465">
    <property type="entry name" value="FliD_N"/>
    <property type="match status" value="1"/>
</dbReference>
<evidence type="ECO:0000313" key="8">
    <source>
        <dbReference type="EMBL" id="QIK38180.1"/>
    </source>
</evidence>
<name>A0A6G7VE42_9GAMM</name>
<evidence type="ECO:0000256" key="3">
    <source>
        <dbReference type="ARBA" id="ARBA00023054"/>
    </source>
</evidence>
<keyword evidence="5" id="KW-0964">Secreted</keyword>
<dbReference type="GO" id="GO:0009421">
    <property type="term" value="C:bacterial-type flagellum filament cap"/>
    <property type="evidence" value="ECO:0007669"/>
    <property type="project" value="InterPro"/>
</dbReference>
<dbReference type="Proteomes" id="UP000502699">
    <property type="component" value="Chromosome"/>
</dbReference>
<proteinExistence type="inferred from homology"/>
<feature type="domain" description="Flagellar hook-associated protein 2 C-terminal" evidence="7">
    <location>
        <begin position="237"/>
        <end position="407"/>
    </location>
</feature>
<dbReference type="PANTHER" id="PTHR30288">
    <property type="entry name" value="FLAGELLAR CAP/ASSEMBLY PROTEIN FLID"/>
    <property type="match status" value="1"/>
</dbReference>
<dbReference type="InterPro" id="IPR003481">
    <property type="entry name" value="FliD_N"/>
</dbReference>
<gene>
    <name evidence="8" type="primary">fliD</name>
    <name evidence="8" type="ORF">GWK36_09545</name>
</gene>
<dbReference type="PANTHER" id="PTHR30288:SF0">
    <property type="entry name" value="FLAGELLAR HOOK-ASSOCIATED PROTEIN 2"/>
    <property type="match status" value="1"/>
</dbReference>
<comment type="subunit">
    <text evidence="2 5">Homopentamer.</text>
</comment>
<evidence type="ECO:0000259" key="6">
    <source>
        <dbReference type="Pfam" id="PF02465"/>
    </source>
</evidence>
<feature type="domain" description="Flagellar hook-associated protein 2 C-terminal" evidence="7">
    <location>
        <begin position="723"/>
        <end position="790"/>
    </location>
</feature>
<accession>A0A6G7VE42</accession>
<keyword evidence="8" id="KW-0969">Cilium</keyword>
<keyword evidence="9" id="KW-1185">Reference proteome</keyword>
<feature type="coiled-coil region" evidence="5">
    <location>
        <begin position="748"/>
        <end position="775"/>
    </location>
</feature>
<dbReference type="GO" id="GO:0009424">
    <property type="term" value="C:bacterial-type flagellum hook"/>
    <property type="evidence" value="ECO:0007669"/>
    <property type="project" value="UniProtKB-UniRule"/>
</dbReference>
<dbReference type="GO" id="GO:0071973">
    <property type="term" value="P:bacterial-type flagellum-dependent cell motility"/>
    <property type="evidence" value="ECO:0007669"/>
    <property type="project" value="TreeGrafter"/>
</dbReference>
<dbReference type="Pfam" id="PF07195">
    <property type="entry name" value="FliD_C"/>
    <property type="match status" value="2"/>
</dbReference>
<feature type="domain" description="Flagellar hook-associated protein 2 N-terminal" evidence="6">
    <location>
        <begin position="13"/>
        <end position="111"/>
    </location>
</feature>
<dbReference type="AlphaFoldDB" id="A0A6G7VE42"/>
<keyword evidence="3 5" id="KW-0175">Coiled coil</keyword>
<dbReference type="InterPro" id="IPR040026">
    <property type="entry name" value="FliD"/>
</dbReference>
<dbReference type="GO" id="GO:0007155">
    <property type="term" value="P:cell adhesion"/>
    <property type="evidence" value="ECO:0007669"/>
    <property type="project" value="InterPro"/>
</dbReference>